<sequence length="509" mass="59341">MLKKIIQIKNYGTFENYNCDGDFWDGKLLKNNIIYAPNGSGKTSISLIFQSLMNNNNDIIFKKKNLNVEGMPEIRLLSENEVGAESFVKFDKNGWNGKLSDIEVFNSFYFSDHVYTFNFHNEESFNDRLSNASKEKLDKIKSLNSKRIKKSSQLKNINNLFNRIKKGNIQVSSQKFKKSVMFKRKLEAQLTTIKNESERLYADVIKEFPQMVDEYYNLVNRYLEQFTDHIKINNIKYTTFKLFQTNNSPYGLKHLVFTLTINGTEMNIDARNKISFEYILSDGDKNAIALASFLAKIDFQEDTSKKIVVIDDPFTSFDTFRKYKTINLIGKLSKKISQLIVLTHDLQFANDVRKRIYDPSNTLSLQLMRYQNDVIIKQKDFSEELLIDFVKEMKILDTFLENGADNQFKIKMVKDSIRLALEGIFRIKFYKYNTDNVWLGDFLKLIDESSTVKYPEFVRLKQYLPDLRGLNDYSSPAHHDVGGMIGHIQIDSAELRTYVKETISLIEKI</sequence>
<keyword evidence="2" id="KW-0614">Plasmid</keyword>
<reference evidence="2" key="1">
    <citation type="journal article" date="1998" name="Appl. Environ. Microbiol.">
        <title>AbiQ, an abortive infection mechanism from Lactococcus lactis.</title>
        <authorList>
            <person name="Emond E."/>
            <person name="Dion E."/>
            <person name="Walker S.A."/>
            <person name="Vedamuthu E.R."/>
            <person name="Kondo J.K."/>
            <person name="Moineau S."/>
        </authorList>
    </citation>
    <scope>NUCLEOTIDE SEQUENCE</scope>
    <source>
        <strain evidence="2">W-37</strain>
        <plasmid evidence="2">pSRQ900</plasmid>
    </source>
</reference>
<name>Q93R19_9LACT</name>
<dbReference type="PANTHER" id="PTHR43581">
    <property type="entry name" value="ATP/GTP PHOSPHATASE"/>
    <property type="match status" value="1"/>
</dbReference>
<accession>Q93R19</accession>
<proteinExistence type="predicted"/>
<dbReference type="CDD" id="cd00267">
    <property type="entry name" value="ABC_ATPase"/>
    <property type="match status" value="1"/>
</dbReference>
<evidence type="ECO:0000259" key="1">
    <source>
        <dbReference type="Pfam" id="PF13166"/>
    </source>
</evidence>
<dbReference type="PANTHER" id="PTHR43581:SF4">
    <property type="entry name" value="ATP_GTP PHOSPHATASE"/>
    <property type="match status" value="1"/>
</dbReference>
<evidence type="ECO:0000313" key="2">
    <source>
        <dbReference type="EMBL" id="AAK57817.1"/>
    </source>
</evidence>
<reference evidence="2" key="2">
    <citation type="journal article" date="2001" name="J. Dairy Sci.">
        <title>DNA sequence analysis of three Lactococcus lactis plasmids encoding phage resistance mechanisms.</title>
        <authorList>
            <person name="Boucher I."/>
            <person name="Emond E."/>
            <person name="Parrot M."/>
            <person name="Moineau S."/>
        </authorList>
    </citation>
    <scope>NUCLEOTIDE SEQUENCE</scope>
    <source>
        <strain evidence="2">W-37</strain>
        <plasmid evidence="2">pSRQ900</plasmid>
    </source>
</reference>
<dbReference type="Pfam" id="PF13166">
    <property type="entry name" value="AAA_13"/>
    <property type="match status" value="1"/>
</dbReference>
<dbReference type="RefSeq" id="WP_011117205.1">
    <property type="nucleotide sequence ID" value="NC_004959.1"/>
</dbReference>
<feature type="domain" description="Protein CR006 P-loop" evidence="1">
    <location>
        <begin position="250"/>
        <end position="427"/>
    </location>
</feature>
<dbReference type="EMBL" id="AF001314">
    <property type="protein sequence ID" value="AAK57817.1"/>
    <property type="molecule type" value="Genomic_DNA"/>
</dbReference>
<dbReference type="Gene3D" id="3.40.50.300">
    <property type="entry name" value="P-loop containing nucleotide triphosphate hydrolases"/>
    <property type="match status" value="1"/>
</dbReference>
<protein>
    <recommendedName>
        <fullName evidence="1">Protein CR006 P-loop domain-containing protein</fullName>
    </recommendedName>
</protein>
<dbReference type="InterPro" id="IPR026866">
    <property type="entry name" value="CR006_AAA"/>
</dbReference>
<dbReference type="InterPro" id="IPR051396">
    <property type="entry name" value="Bact_Antivir_Def_Nuclease"/>
</dbReference>
<dbReference type="SUPFAM" id="SSF52540">
    <property type="entry name" value="P-loop containing nucleoside triphosphate hydrolases"/>
    <property type="match status" value="1"/>
</dbReference>
<dbReference type="InterPro" id="IPR027417">
    <property type="entry name" value="P-loop_NTPase"/>
</dbReference>
<geneLocation type="plasmid" evidence="2">
    <name>pSRQ900</name>
</geneLocation>
<dbReference type="AlphaFoldDB" id="Q93R19"/>
<organism evidence="2">
    <name type="scientific">Lactococcus lactis</name>
    <dbReference type="NCBI Taxonomy" id="1358"/>
    <lineage>
        <taxon>Bacteria</taxon>
        <taxon>Bacillati</taxon>
        <taxon>Bacillota</taxon>
        <taxon>Bacilli</taxon>
        <taxon>Lactobacillales</taxon>
        <taxon>Streptococcaceae</taxon>
        <taxon>Lactococcus</taxon>
    </lineage>
</organism>